<dbReference type="PROSITE" id="PS00108">
    <property type="entry name" value="PROTEIN_KINASE_ST"/>
    <property type="match status" value="1"/>
</dbReference>
<keyword evidence="2 9" id="KW-0723">Serine/threonine-protein kinase</keyword>
<organism evidence="9 10">
    <name type="scientific">Streptomyces nitrosporeus</name>
    <dbReference type="NCBI Taxonomy" id="28894"/>
    <lineage>
        <taxon>Bacteria</taxon>
        <taxon>Bacillati</taxon>
        <taxon>Actinomycetota</taxon>
        <taxon>Actinomycetes</taxon>
        <taxon>Kitasatosporales</taxon>
        <taxon>Streptomycetaceae</taxon>
        <taxon>Streptomyces</taxon>
    </lineage>
</organism>
<evidence type="ECO:0000256" key="4">
    <source>
        <dbReference type="ARBA" id="ARBA00022741"/>
    </source>
</evidence>
<dbReference type="GO" id="GO:0005524">
    <property type="term" value="F:ATP binding"/>
    <property type="evidence" value="ECO:0007669"/>
    <property type="project" value="UniProtKB-KW"/>
</dbReference>
<dbReference type="PANTHER" id="PTHR43289:SF6">
    <property type="entry name" value="SERINE_THREONINE-PROTEIN KINASE NEKL-3"/>
    <property type="match status" value="1"/>
</dbReference>
<evidence type="ECO:0000256" key="2">
    <source>
        <dbReference type="ARBA" id="ARBA00022527"/>
    </source>
</evidence>
<dbReference type="PANTHER" id="PTHR43289">
    <property type="entry name" value="MITOGEN-ACTIVATED PROTEIN KINASE KINASE KINASE 20-RELATED"/>
    <property type="match status" value="1"/>
</dbReference>
<feature type="region of interest" description="Disordered" evidence="7">
    <location>
        <begin position="291"/>
        <end position="311"/>
    </location>
</feature>
<evidence type="ECO:0000259" key="8">
    <source>
        <dbReference type="PROSITE" id="PS50011"/>
    </source>
</evidence>
<keyword evidence="3" id="KW-0808">Transferase</keyword>
<evidence type="ECO:0000256" key="5">
    <source>
        <dbReference type="ARBA" id="ARBA00022777"/>
    </source>
</evidence>
<dbReference type="RefSeq" id="WP_150490013.1">
    <property type="nucleotide sequence ID" value="NZ_BMUV01000002.1"/>
</dbReference>
<dbReference type="GO" id="GO:0004674">
    <property type="term" value="F:protein serine/threonine kinase activity"/>
    <property type="evidence" value="ECO:0007669"/>
    <property type="project" value="UniProtKB-KW"/>
</dbReference>
<dbReference type="EC" id="2.7.11.1" evidence="1"/>
<dbReference type="InterPro" id="IPR011990">
    <property type="entry name" value="TPR-like_helical_dom_sf"/>
</dbReference>
<dbReference type="EMBL" id="CP023702">
    <property type="protein sequence ID" value="QEU74712.1"/>
    <property type="molecule type" value="Genomic_DNA"/>
</dbReference>
<proteinExistence type="predicted"/>
<dbReference type="Gene3D" id="3.30.200.20">
    <property type="entry name" value="Phosphorylase Kinase, domain 1"/>
    <property type="match status" value="1"/>
</dbReference>
<accession>A0A5J6FEH3</accession>
<dbReference type="SMART" id="SM00220">
    <property type="entry name" value="S_TKc"/>
    <property type="match status" value="1"/>
</dbReference>
<evidence type="ECO:0000313" key="9">
    <source>
        <dbReference type="EMBL" id="QEU74712.1"/>
    </source>
</evidence>
<reference evidence="9 10" key="1">
    <citation type="submission" date="2017-09" db="EMBL/GenBank/DDBJ databases">
        <authorList>
            <person name="Lee N."/>
            <person name="Cho B.-K."/>
        </authorList>
    </citation>
    <scope>NUCLEOTIDE SEQUENCE [LARGE SCALE GENOMIC DNA]</scope>
    <source>
        <strain evidence="9 10">ATCC 12769</strain>
    </source>
</reference>
<dbReference type="Proteomes" id="UP000326178">
    <property type="component" value="Chromosome"/>
</dbReference>
<dbReference type="InterPro" id="IPR008271">
    <property type="entry name" value="Ser/Thr_kinase_AS"/>
</dbReference>
<sequence>MAQARRIGEQGRYELIEEIESGGMGTVWRGYDAVLDREIAVKLIRPDVVASPAQAEEFARRFEREARVTARIGHHGVPQVFDAVLDEASYDRLYLVMEYVRGISLRRVLTGPGDGRVALLPVSWAASIVAQICTVLSYAHAIPVVHRDLKPDNVLVAADGTVKVLDFGIAKLLRTDVTRLTATGSRIGTSRYMPPEQIDCAQITPLSDLYALGCVLHELLAGEPVFSGDNEYQLLHQHMKVPPKPLRTLRPEVPEGLEALALDLLAKVPEQRPVDAYAVYERLSPHLPQPGSAADSLALTHGGSPSGLPDPTVVYRQPNAPLRRTTPPAPSLGPVAPVPIPARVDTALRDAIRDAYARSADLAESGRFAQAADVLKAVIATAATALGAHNSRVLGLRRQRAAVLMAGEDFQRALPEFDALAAVYARTAGPGNESTLECRRHAAYCRANLGQATVALREFQEVLQVVSDAAGDASETALDLRRSVGVLLFSEGRRTEAEGVLDALHEDMCVLLGEDHEETREIADLLARLRGPEGPRPY</sequence>
<evidence type="ECO:0000256" key="7">
    <source>
        <dbReference type="SAM" id="MobiDB-lite"/>
    </source>
</evidence>
<dbReference type="PROSITE" id="PS50011">
    <property type="entry name" value="PROTEIN_KINASE_DOM"/>
    <property type="match status" value="1"/>
</dbReference>
<evidence type="ECO:0000256" key="3">
    <source>
        <dbReference type="ARBA" id="ARBA00022679"/>
    </source>
</evidence>
<keyword evidence="10" id="KW-1185">Reference proteome</keyword>
<dbReference type="KEGG" id="snk:CP967_24430"/>
<name>A0A5J6FEH3_9ACTN</name>
<keyword evidence="5 9" id="KW-0418">Kinase</keyword>
<dbReference type="Pfam" id="PF00069">
    <property type="entry name" value="Pkinase"/>
    <property type="match status" value="1"/>
</dbReference>
<evidence type="ECO:0000256" key="6">
    <source>
        <dbReference type="ARBA" id="ARBA00022840"/>
    </source>
</evidence>
<dbReference type="Gene3D" id="1.25.40.10">
    <property type="entry name" value="Tetratricopeptide repeat domain"/>
    <property type="match status" value="1"/>
</dbReference>
<dbReference type="Gene3D" id="1.10.510.10">
    <property type="entry name" value="Transferase(Phosphotransferase) domain 1"/>
    <property type="match status" value="1"/>
</dbReference>
<dbReference type="CDD" id="cd14014">
    <property type="entry name" value="STKc_PknB_like"/>
    <property type="match status" value="1"/>
</dbReference>
<protein>
    <recommendedName>
        <fullName evidence="1">non-specific serine/threonine protein kinase</fullName>
        <ecNumber evidence="1">2.7.11.1</ecNumber>
    </recommendedName>
</protein>
<evidence type="ECO:0000256" key="1">
    <source>
        <dbReference type="ARBA" id="ARBA00012513"/>
    </source>
</evidence>
<dbReference type="InterPro" id="IPR000719">
    <property type="entry name" value="Prot_kinase_dom"/>
</dbReference>
<dbReference type="OrthoDB" id="9762169at2"/>
<feature type="domain" description="Protein kinase" evidence="8">
    <location>
        <begin position="13"/>
        <end position="287"/>
    </location>
</feature>
<dbReference type="InterPro" id="IPR011009">
    <property type="entry name" value="Kinase-like_dom_sf"/>
</dbReference>
<evidence type="ECO:0000313" key="10">
    <source>
        <dbReference type="Proteomes" id="UP000326178"/>
    </source>
</evidence>
<dbReference type="AlphaFoldDB" id="A0A5J6FEH3"/>
<dbReference type="SUPFAM" id="SSF48452">
    <property type="entry name" value="TPR-like"/>
    <property type="match status" value="1"/>
</dbReference>
<gene>
    <name evidence="9" type="ORF">CP967_24430</name>
</gene>
<keyword evidence="6" id="KW-0067">ATP-binding</keyword>
<dbReference type="SUPFAM" id="SSF56112">
    <property type="entry name" value="Protein kinase-like (PK-like)"/>
    <property type="match status" value="1"/>
</dbReference>
<keyword evidence="4" id="KW-0547">Nucleotide-binding</keyword>